<dbReference type="EMBL" id="BART01032860">
    <property type="protein sequence ID" value="GAH15439.1"/>
    <property type="molecule type" value="Genomic_DNA"/>
</dbReference>
<feature type="domain" description="Phosphohydrolase-associated" evidence="2">
    <location>
        <begin position="83"/>
        <end position="136"/>
    </location>
</feature>
<reference evidence="3" key="1">
    <citation type="journal article" date="2014" name="Front. Microbiol.">
        <title>High frequency of phylogenetically diverse reductive dehalogenase-homologous genes in deep subseafloor sedimentary metagenomes.</title>
        <authorList>
            <person name="Kawai M."/>
            <person name="Futagami T."/>
            <person name="Toyoda A."/>
            <person name="Takaki Y."/>
            <person name="Nishi S."/>
            <person name="Hori S."/>
            <person name="Arai W."/>
            <person name="Tsubouchi T."/>
            <person name="Morono Y."/>
            <person name="Uchiyama I."/>
            <person name="Ito T."/>
            <person name="Fujiyama A."/>
            <person name="Inagaki F."/>
            <person name="Takami H."/>
        </authorList>
    </citation>
    <scope>NUCLEOTIDE SEQUENCE</scope>
    <source>
        <strain evidence="3">Expedition CK06-06</strain>
    </source>
</reference>
<feature type="non-terminal residue" evidence="3">
    <location>
        <position position="1"/>
    </location>
</feature>
<accession>X1EE65</accession>
<sequence length="217" mass="26722">YKEEKKYENMVEKLGKNIKTEYYLPILSRLIVDFLAMNLINNTEKNFEILMDECDIKNNEDFYDKKLEIYNKEENIFRTVDYNENFGKQEKKFKEYLKNRILNSFKAQSMDGKANYIIKRLFKAYLSNPQQLPDKTIISFYRNQSSNYFHIYLLNYYYLRYTLFSYSHQDKIFHIFHILIYYGLRFPIEYNWLDLNHHNLRSFFLIELKSLNFANYV</sequence>
<keyword evidence="1" id="KW-0378">Hydrolase</keyword>
<gene>
    <name evidence="3" type="ORF">S01H4_56666</name>
</gene>
<comment type="caution">
    <text evidence="3">The sequence shown here is derived from an EMBL/GenBank/DDBJ whole genome shotgun (WGS) entry which is preliminary data.</text>
</comment>
<dbReference type="Gene3D" id="1.10.3210.10">
    <property type="entry name" value="Hypothetical protein af1432"/>
    <property type="match status" value="1"/>
</dbReference>
<dbReference type="Pfam" id="PF13286">
    <property type="entry name" value="HD_assoc"/>
    <property type="match status" value="1"/>
</dbReference>
<protein>
    <recommendedName>
        <fullName evidence="2">Phosphohydrolase-associated domain-containing protein</fullName>
    </recommendedName>
</protein>
<organism evidence="3">
    <name type="scientific">marine sediment metagenome</name>
    <dbReference type="NCBI Taxonomy" id="412755"/>
    <lineage>
        <taxon>unclassified sequences</taxon>
        <taxon>metagenomes</taxon>
        <taxon>ecological metagenomes</taxon>
    </lineage>
</organism>
<name>X1EE65_9ZZZZ</name>
<evidence type="ECO:0000313" key="3">
    <source>
        <dbReference type="EMBL" id="GAH15439.1"/>
    </source>
</evidence>
<dbReference type="AlphaFoldDB" id="X1EE65"/>
<dbReference type="GO" id="GO:0016787">
    <property type="term" value="F:hydrolase activity"/>
    <property type="evidence" value="ECO:0007669"/>
    <property type="project" value="UniProtKB-KW"/>
</dbReference>
<proteinExistence type="predicted"/>
<evidence type="ECO:0000259" key="2">
    <source>
        <dbReference type="Pfam" id="PF13286"/>
    </source>
</evidence>
<evidence type="ECO:0000256" key="1">
    <source>
        <dbReference type="ARBA" id="ARBA00022801"/>
    </source>
</evidence>
<dbReference type="InterPro" id="IPR026875">
    <property type="entry name" value="PHydrolase_assoc_dom"/>
</dbReference>